<organism evidence="1 2">
    <name type="scientific">Nibea albiflora</name>
    <name type="common">Yellow drum</name>
    <name type="synonym">Corvina albiflora</name>
    <dbReference type="NCBI Taxonomy" id="240163"/>
    <lineage>
        <taxon>Eukaryota</taxon>
        <taxon>Metazoa</taxon>
        <taxon>Chordata</taxon>
        <taxon>Craniata</taxon>
        <taxon>Vertebrata</taxon>
        <taxon>Euteleostomi</taxon>
        <taxon>Actinopterygii</taxon>
        <taxon>Neopterygii</taxon>
        <taxon>Teleostei</taxon>
        <taxon>Neoteleostei</taxon>
        <taxon>Acanthomorphata</taxon>
        <taxon>Eupercaria</taxon>
        <taxon>Sciaenidae</taxon>
        <taxon>Nibea</taxon>
    </lineage>
</organism>
<accession>A0ACB7ER93</accession>
<reference evidence="1" key="1">
    <citation type="submission" date="2020-04" db="EMBL/GenBank/DDBJ databases">
        <title>A chromosome-scale assembly and high-density genetic map of the yellow drum (Nibea albiflora) genome.</title>
        <authorList>
            <person name="Xu D."/>
            <person name="Zhang W."/>
            <person name="Chen R."/>
            <person name="Tan P."/>
            <person name="Wang L."/>
            <person name="Song H."/>
            <person name="Tian L."/>
            <person name="Zhu Q."/>
            <person name="Wang B."/>
        </authorList>
    </citation>
    <scope>NUCLEOTIDE SEQUENCE</scope>
    <source>
        <strain evidence="1">ZJHYS-2018</strain>
    </source>
</reference>
<sequence>MKRHFSQKEVLEMVMQPSSDSSEEDTTSDIEWSPESSTSVGTSDPSSESGEDTEDPVHPDTEWTAKNGLVWSPSHAETLPYIQVISTYSCRRRTLRWPLILFFNCIDVSAFNAFVLFTAVDPSWNQHKAFRRRLFLEELGKAMVSPEIMQRKRLPHAEAAAAIVVDLQTTTGLTETSNTATATTASSTRKRSRCWMCAGLKKKSASTCTKCNKCICRDHLVTCCRTCWSAAEN</sequence>
<keyword evidence="2" id="KW-1185">Reference proteome</keyword>
<protein>
    <submittedName>
        <fullName evidence="1">Uncharacterized protein</fullName>
    </submittedName>
</protein>
<proteinExistence type="predicted"/>
<gene>
    <name evidence="1" type="ORF">GBF38_016605</name>
</gene>
<evidence type="ECO:0000313" key="2">
    <source>
        <dbReference type="Proteomes" id="UP000805704"/>
    </source>
</evidence>
<dbReference type="EMBL" id="CM024812">
    <property type="protein sequence ID" value="KAG8004730.1"/>
    <property type="molecule type" value="Genomic_DNA"/>
</dbReference>
<comment type="caution">
    <text evidence="1">The sequence shown here is derived from an EMBL/GenBank/DDBJ whole genome shotgun (WGS) entry which is preliminary data.</text>
</comment>
<evidence type="ECO:0000313" key="1">
    <source>
        <dbReference type="EMBL" id="KAG8004730.1"/>
    </source>
</evidence>
<name>A0ACB7ER93_NIBAL</name>
<dbReference type="Proteomes" id="UP000805704">
    <property type="component" value="Chromosome 24"/>
</dbReference>